<organism evidence="30 31">
    <name type="scientific">Ovis aries</name>
    <name type="common">Sheep</name>
    <dbReference type="NCBI Taxonomy" id="9940"/>
    <lineage>
        <taxon>Eukaryota</taxon>
        <taxon>Metazoa</taxon>
        <taxon>Chordata</taxon>
        <taxon>Craniata</taxon>
        <taxon>Vertebrata</taxon>
        <taxon>Euteleostomi</taxon>
        <taxon>Mammalia</taxon>
        <taxon>Eutheria</taxon>
        <taxon>Laurasiatheria</taxon>
        <taxon>Artiodactyla</taxon>
        <taxon>Ruminantia</taxon>
        <taxon>Pecora</taxon>
        <taxon>Bovidae</taxon>
        <taxon>Caprinae</taxon>
        <taxon>Ovis</taxon>
    </lineage>
</organism>
<keyword evidence="26" id="KW-0175">Coiled coil</keyword>
<dbReference type="PANTHER" id="PTHR11476:SF8">
    <property type="entry name" value="HISTIDINE--TRNA LIGASE, CYTOPLASMIC"/>
    <property type="match status" value="1"/>
</dbReference>
<evidence type="ECO:0000256" key="12">
    <source>
        <dbReference type="ARBA" id="ARBA00022741"/>
    </source>
</evidence>
<feature type="domain" description="RRM" evidence="27">
    <location>
        <begin position="536"/>
        <end position="614"/>
    </location>
</feature>
<dbReference type="InterPro" id="IPR015807">
    <property type="entry name" value="His-tRNA-ligase"/>
</dbReference>
<dbReference type="FunFam" id="3.40.50.800:FF:000008">
    <property type="entry name" value="histidine--tRNA ligase, cytoplasmic isoform X1"/>
    <property type="match status" value="1"/>
</dbReference>
<dbReference type="Gene3D" id="3.30.930.10">
    <property type="entry name" value="Bira Bifunctional Protein, Domain 2"/>
    <property type="match status" value="1"/>
</dbReference>
<evidence type="ECO:0000256" key="9">
    <source>
        <dbReference type="ARBA" id="ARBA00022553"/>
    </source>
</evidence>
<evidence type="ECO:0000256" key="14">
    <source>
        <dbReference type="ARBA" id="ARBA00022884"/>
    </source>
</evidence>
<dbReference type="Pfam" id="PF13393">
    <property type="entry name" value="tRNA-synt_His"/>
    <property type="match status" value="1"/>
</dbReference>
<dbReference type="FunFam" id="3.30.930.10:FF:000021">
    <property type="entry name" value="Probable histidine--tRNA ligase, mitochondrial"/>
    <property type="match status" value="1"/>
</dbReference>
<dbReference type="CDD" id="cd00938">
    <property type="entry name" value="HisRS_RNA"/>
    <property type="match status" value="1"/>
</dbReference>
<evidence type="ECO:0000256" key="25">
    <source>
        <dbReference type="PROSITE-ProRule" id="PRU00176"/>
    </source>
</evidence>
<dbReference type="GO" id="GO:0004821">
    <property type="term" value="F:histidine-tRNA ligase activity"/>
    <property type="evidence" value="ECO:0007669"/>
    <property type="project" value="UniProtKB-EC"/>
</dbReference>
<dbReference type="SUPFAM" id="SSF54928">
    <property type="entry name" value="RNA-binding domain, RBD"/>
    <property type="match status" value="1"/>
</dbReference>
<keyword evidence="14 25" id="KW-0694">RNA-binding</keyword>
<dbReference type="InterPro" id="IPR000738">
    <property type="entry name" value="WHEP-TRS_dom"/>
</dbReference>
<dbReference type="InterPro" id="IPR035979">
    <property type="entry name" value="RBD_domain_sf"/>
</dbReference>
<dbReference type="SMART" id="SM00360">
    <property type="entry name" value="RRM"/>
    <property type="match status" value="2"/>
</dbReference>
<dbReference type="InterPro" id="IPR044448">
    <property type="entry name" value="DND1_DSRM"/>
</dbReference>
<keyword evidence="8" id="KW-0963">Cytoplasm</keyword>
<keyword evidence="16" id="KW-0007">Acetylation</keyword>
<dbReference type="Proteomes" id="UP000664991">
    <property type="component" value="Unassembled WGS sequence"/>
</dbReference>
<evidence type="ECO:0000256" key="6">
    <source>
        <dbReference type="ARBA" id="ARBA00015302"/>
    </source>
</evidence>
<dbReference type="PROSITE" id="PS50862">
    <property type="entry name" value="AA_TRNA_LIGASE_II"/>
    <property type="match status" value="1"/>
</dbReference>
<evidence type="ECO:0000256" key="26">
    <source>
        <dbReference type="SAM" id="Coils"/>
    </source>
</evidence>
<evidence type="ECO:0000256" key="17">
    <source>
        <dbReference type="ARBA" id="ARBA00023146"/>
    </source>
</evidence>
<dbReference type="InterPro" id="IPR006195">
    <property type="entry name" value="aa-tRNA-synth_II"/>
</dbReference>
<evidence type="ECO:0000313" key="31">
    <source>
        <dbReference type="Proteomes" id="UP000664991"/>
    </source>
</evidence>
<proteinExistence type="inferred from homology"/>
<dbReference type="Gene3D" id="3.30.70.330">
    <property type="match status" value="2"/>
</dbReference>
<dbReference type="InterPro" id="IPR009068">
    <property type="entry name" value="uS15_NS1_RNA-bd_sf"/>
</dbReference>
<dbReference type="Pfam" id="PF00076">
    <property type="entry name" value="RRM_1"/>
    <property type="match status" value="1"/>
</dbReference>
<evidence type="ECO:0000256" key="15">
    <source>
        <dbReference type="ARBA" id="ARBA00022917"/>
    </source>
</evidence>
<dbReference type="GO" id="GO:0003723">
    <property type="term" value="F:RNA binding"/>
    <property type="evidence" value="ECO:0007669"/>
    <property type="project" value="UniProtKB-UniRule"/>
</dbReference>
<evidence type="ECO:0000256" key="3">
    <source>
        <dbReference type="ARBA" id="ARBA00008226"/>
    </source>
</evidence>
<dbReference type="SUPFAM" id="SSF55681">
    <property type="entry name" value="Class II aaRS and biotin synthetases"/>
    <property type="match status" value="1"/>
</dbReference>
<dbReference type="GO" id="GO:0042802">
    <property type="term" value="F:identical protein binding"/>
    <property type="evidence" value="ECO:0007669"/>
    <property type="project" value="TreeGrafter"/>
</dbReference>
<evidence type="ECO:0000259" key="28">
    <source>
        <dbReference type="PROSITE" id="PS50862"/>
    </source>
</evidence>
<keyword evidence="15" id="KW-0648">Protein biosynthesis</keyword>
<name>A0A836D5S2_SHEEP</name>
<dbReference type="PANTHER" id="PTHR11476">
    <property type="entry name" value="HISTIDYL-TRNA SYNTHETASE"/>
    <property type="match status" value="1"/>
</dbReference>
<dbReference type="InterPro" id="IPR045864">
    <property type="entry name" value="aa-tRNA-synth_II/BPL/LPL"/>
</dbReference>
<keyword evidence="13" id="KW-0067">ATP-binding</keyword>
<evidence type="ECO:0000256" key="10">
    <source>
        <dbReference type="ARBA" id="ARBA00022598"/>
    </source>
</evidence>
<dbReference type="SUPFAM" id="SSF47060">
    <property type="entry name" value="S15/NS1 RNA-binding domain"/>
    <property type="match status" value="1"/>
</dbReference>
<evidence type="ECO:0000256" key="18">
    <source>
        <dbReference type="ARBA" id="ARBA00023242"/>
    </source>
</evidence>
<evidence type="ECO:0000256" key="24">
    <source>
        <dbReference type="ARBA" id="ARBA00076310"/>
    </source>
</evidence>
<keyword evidence="12" id="KW-0547">Nucleotide-binding</keyword>
<evidence type="ECO:0000256" key="20">
    <source>
        <dbReference type="ARBA" id="ARBA00045426"/>
    </source>
</evidence>
<dbReference type="EC" id="6.1.1.21" evidence="5"/>
<reference evidence="30 31" key="1">
    <citation type="submission" date="2020-12" db="EMBL/GenBank/DDBJ databases">
        <title>De novo assembly of Tibetan sheep genome.</title>
        <authorList>
            <person name="Li X."/>
        </authorList>
    </citation>
    <scope>NUCLEOTIDE SEQUENCE [LARGE SCALE GENOMIC DNA]</scope>
    <source>
        <tissue evidence="30">Heart</tissue>
    </source>
</reference>
<comment type="subunit">
    <text evidence="4">Homodimer.</text>
</comment>
<evidence type="ECO:0000259" key="27">
    <source>
        <dbReference type="PROSITE" id="PS50102"/>
    </source>
</evidence>
<evidence type="ECO:0000256" key="8">
    <source>
        <dbReference type="ARBA" id="ARBA00022490"/>
    </source>
</evidence>
<comment type="similarity">
    <text evidence="3">Belongs to the class-II aminoacyl-tRNA synthetase family.</text>
</comment>
<keyword evidence="18" id="KW-0539">Nucleus</keyword>
<feature type="domain" description="Aminoacyl-transfer RNA synthetases class-II family profile" evidence="28">
    <location>
        <begin position="61"/>
        <end position="393"/>
    </location>
</feature>
<dbReference type="CDD" id="cd00859">
    <property type="entry name" value="HisRS_anticodon"/>
    <property type="match status" value="1"/>
</dbReference>
<sequence length="833" mass="92508">MADRAALEDLVRVQGERVRGLKQQKASAEQIEEEVAKLLKLKAQLGPDEGKPKFVLKTPKGTRDYSPRQMAVREKVFDVIISCFKRHGAEVIDTPVFELKETLTGKYGEDSKLIYDLKDQGGELLSLRYDLTVPFARYLAMNKLTNIKRYHIAKVYRRDNPAMTRGRYREFYQCDFDIAGQFDPMLPDAECLKIMCEILSSLQIGDFLVKVNDRRILDGMFAICGVPDSKFRTICSSVDKLDKVSWEEVKNEMVGEKGLAPEVADRIGDYVQQHGGVSLVEQLLQDPKLSQNKQALEGLGDLKLLFEYLTLFGIADKISFDLSLARGLDYYTGVIYEAVLLQPPARAGEEPLGVGSVAAGGRYDGLVGMFDPKGRKVPCVGLSIGVERIFSIVEQRLEALEEKVRTTETQVLVASAQKKLLEERLKLVSELWDAGIKAELLYKKNPKLLNQLQYCEETGIPLVAIIGEQELKDGVIKLRSVASREELWCERVNPENKAALEAWVRETGIRLVQVNGQRKYGGPPPGWVGSPPPAGSEVFIGRLPQDVYEHQLIPLFQRVGRLYEFRLMMTFSGLNRGFAYARYSSRRGAQAAIATLHNHLLRPSCPLLVCRSTEKCELSVDGLPPGLSHRALLRALQPLGPGLQEALLLPSPGPTPAQIALLKFSSHRAAAMAKKALVEGQSHLCGEQVAVEWLKPDLKQRLRQKLMGTSLQCLQPEGSRLALARDQGLEFQGSQVALQLLCQRMKLGSPVFLTKCLGTSPAGWHRFWYQVVIPGHPVPFSGLIWVVLTPDGQDGHEVAKDAVSARLLEAMSESRASLLWSTGAEAGGTMVQQ</sequence>
<dbReference type="Pfam" id="PF00458">
    <property type="entry name" value="WHEP-TRS"/>
    <property type="match status" value="1"/>
</dbReference>
<evidence type="ECO:0000256" key="19">
    <source>
        <dbReference type="ARBA" id="ARBA00030619"/>
    </source>
</evidence>
<dbReference type="InterPro" id="IPR041715">
    <property type="entry name" value="HisRS-like_core"/>
</dbReference>
<dbReference type="SUPFAM" id="SSF52954">
    <property type="entry name" value="Class II aaRS ABD-related"/>
    <property type="match status" value="1"/>
</dbReference>
<dbReference type="FunFam" id="3.30.70.330:FF:000370">
    <property type="entry name" value="Dead end protein homolog 1"/>
    <property type="match status" value="1"/>
</dbReference>
<evidence type="ECO:0000256" key="7">
    <source>
        <dbReference type="ARBA" id="ARBA00022473"/>
    </source>
</evidence>
<comment type="subcellular location">
    <subcellularLocation>
        <location evidence="2">Cytoplasm</location>
    </subcellularLocation>
    <subcellularLocation>
        <location evidence="1">Nucleus</location>
    </subcellularLocation>
</comment>
<feature type="domain" description="WHEP-TRS" evidence="29">
    <location>
        <begin position="3"/>
        <end position="59"/>
    </location>
</feature>
<dbReference type="GO" id="GO:0032543">
    <property type="term" value="P:mitochondrial translation"/>
    <property type="evidence" value="ECO:0007669"/>
    <property type="project" value="TreeGrafter"/>
</dbReference>
<dbReference type="FunFam" id="3.30.70.330:FF:000390">
    <property type="entry name" value="dead end protein homolog 1"/>
    <property type="match status" value="1"/>
</dbReference>
<dbReference type="EMBL" id="JAEMGP010000005">
    <property type="protein sequence ID" value="KAG5209305.1"/>
    <property type="molecule type" value="Genomic_DNA"/>
</dbReference>
<comment type="caution">
    <text evidence="30">The sequence shown here is derived from an EMBL/GenBank/DDBJ whole genome shotgun (WGS) entry which is preliminary data.</text>
</comment>
<dbReference type="GO" id="GO:0005524">
    <property type="term" value="F:ATP binding"/>
    <property type="evidence" value="ECO:0007669"/>
    <property type="project" value="UniProtKB-KW"/>
</dbReference>
<evidence type="ECO:0000256" key="13">
    <source>
        <dbReference type="ARBA" id="ARBA00022840"/>
    </source>
</evidence>
<dbReference type="Pfam" id="PF14709">
    <property type="entry name" value="DND1_DSRM"/>
    <property type="match status" value="1"/>
</dbReference>
<dbReference type="InterPro" id="IPR004154">
    <property type="entry name" value="Anticodon-bd"/>
</dbReference>
<comment type="function">
    <text evidence="20">Catalyzes the ATP-dependent ligation of histidine to the 3'-end of its cognate tRNA, via the formation of an aminoacyl-adenylate intermediate (His-AMP). Plays a role in axon guidance.</text>
</comment>
<dbReference type="FunFam" id="1.10.287.10:FF:000008">
    <property type="entry name" value="histidine--tRNA ligase, cytoplasmic isoform X6"/>
    <property type="match status" value="1"/>
</dbReference>
<evidence type="ECO:0000256" key="4">
    <source>
        <dbReference type="ARBA" id="ARBA00011738"/>
    </source>
</evidence>
<comment type="subunit">
    <text evidence="22">Interacts with APOBEC3.</text>
</comment>
<dbReference type="GO" id="GO:0005739">
    <property type="term" value="C:mitochondrion"/>
    <property type="evidence" value="ECO:0007669"/>
    <property type="project" value="TreeGrafter"/>
</dbReference>
<evidence type="ECO:0000256" key="16">
    <source>
        <dbReference type="ARBA" id="ARBA00022990"/>
    </source>
</evidence>
<dbReference type="GO" id="GO:0005829">
    <property type="term" value="C:cytosol"/>
    <property type="evidence" value="ECO:0007669"/>
    <property type="project" value="TreeGrafter"/>
</dbReference>
<keyword evidence="9" id="KW-0597">Phosphoprotein</keyword>
<dbReference type="PROSITE" id="PS51185">
    <property type="entry name" value="WHEP_TRS_2"/>
    <property type="match status" value="1"/>
</dbReference>
<dbReference type="NCBIfam" id="TIGR00442">
    <property type="entry name" value="hisS"/>
    <property type="match status" value="1"/>
</dbReference>
<comment type="catalytic activity">
    <reaction evidence="21">
        <text>tRNA(His) + L-histidine + ATP = L-histidyl-tRNA(His) + AMP + diphosphate + H(+)</text>
        <dbReference type="Rhea" id="RHEA:17313"/>
        <dbReference type="Rhea" id="RHEA-COMP:9665"/>
        <dbReference type="Rhea" id="RHEA-COMP:9689"/>
        <dbReference type="ChEBI" id="CHEBI:15378"/>
        <dbReference type="ChEBI" id="CHEBI:30616"/>
        <dbReference type="ChEBI" id="CHEBI:33019"/>
        <dbReference type="ChEBI" id="CHEBI:57595"/>
        <dbReference type="ChEBI" id="CHEBI:78442"/>
        <dbReference type="ChEBI" id="CHEBI:78527"/>
        <dbReference type="ChEBI" id="CHEBI:456215"/>
        <dbReference type="EC" id="6.1.1.21"/>
    </reaction>
</comment>
<dbReference type="CDD" id="cd00773">
    <property type="entry name" value="HisRS-like_core"/>
    <property type="match status" value="1"/>
</dbReference>
<dbReference type="CDD" id="cd12487">
    <property type="entry name" value="RRM1_DND1"/>
    <property type="match status" value="1"/>
</dbReference>
<evidence type="ECO:0000256" key="2">
    <source>
        <dbReference type="ARBA" id="ARBA00004496"/>
    </source>
</evidence>
<dbReference type="PROSITE" id="PS50102">
    <property type="entry name" value="RRM"/>
    <property type="match status" value="1"/>
</dbReference>
<keyword evidence="17" id="KW-0030">Aminoacyl-tRNA synthetase</keyword>
<dbReference type="Gene3D" id="1.10.287.10">
    <property type="entry name" value="S15/NS1, RNA-binding"/>
    <property type="match status" value="1"/>
</dbReference>
<keyword evidence="11" id="KW-0677">Repeat</keyword>
<evidence type="ECO:0000259" key="29">
    <source>
        <dbReference type="PROSITE" id="PS51185"/>
    </source>
</evidence>
<keyword evidence="10" id="KW-0436">Ligase</keyword>
<dbReference type="InterPro" id="IPR034414">
    <property type="entry name" value="DND1_RRM1"/>
</dbReference>
<evidence type="ECO:0000313" key="30">
    <source>
        <dbReference type="EMBL" id="KAG5209305.1"/>
    </source>
</evidence>
<dbReference type="InterPro" id="IPR036621">
    <property type="entry name" value="Anticodon-bd_dom_sf"/>
</dbReference>
<evidence type="ECO:0000256" key="5">
    <source>
        <dbReference type="ARBA" id="ARBA00012815"/>
    </source>
</evidence>
<dbReference type="InterPro" id="IPR033656">
    <property type="entry name" value="HisRS_anticodon"/>
</dbReference>
<dbReference type="GO" id="GO:0007281">
    <property type="term" value="P:germ cell development"/>
    <property type="evidence" value="ECO:0007669"/>
    <property type="project" value="InterPro"/>
</dbReference>
<accession>A0A836D5S2</accession>
<keyword evidence="7" id="KW-0217">Developmental protein</keyword>
<dbReference type="AlphaFoldDB" id="A0A836D5S2"/>
<feature type="coiled-coil region" evidence="26">
    <location>
        <begin position="390"/>
        <end position="417"/>
    </location>
</feature>
<gene>
    <name evidence="30" type="ORF">JEQ12_016870</name>
</gene>
<protein>
    <recommendedName>
        <fullName evidence="23">Dead end protein homolog 1</fullName>
        <ecNumber evidence="5">6.1.1.21</ecNumber>
    </recommendedName>
    <alternativeName>
        <fullName evidence="6">Histidine--tRNA ligase, cytoplasmic</fullName>
    </alternativeName>
    <alternativeName>
        <fullName evidence="19">Histidyl-tRNA synthetase</fullName>
    </alternativeName>
    <alternativeName>
        <fullName evidence="24">RNA-binding motif, single-stranded-interacting protein 4</fullName>
    </alternativeName>
</protein>
<dbReference type="GO" id="GO:0006427">
    <property type="term" value="P:histidyl-tRNA aminoacylation"/>
    <property type="evidence" value="ECO:0007669"/>
    <property type="project" value="InterPro"/>
</dbReference>
<dbReference type="CDD" id="cd20313">
    <property type="entry name" value="DSRM_DND1"/>
    <property type="match status" value="1"/>
</dbReference>
<dbReference type="PROSITE" id="PS00762">
    <property type="entry name" value="WHEP_TRS_1"/>
    <property type="match status" value="1"/>
</dbReference>
<dbReference type="InterPro" id="IPR012677">
    <property type="entry name" value="Nucleotide-bd_a/b_plait_sf"/>
</dbReference>
<evidence type="ECO:0000256" key="11">
    <source>
        <dbReference type="ARBA" id="ARBA00022737"/>
    </source>
</evidence>
<dbReference type="Pfam" id="PF03129">
    <property type="entry name" value="HGTP_anticodon"/>
    <property type="match status" value="1"/>
</dbReference>
<dbReference type="GO" id="GO:0005634">
    <property type="term" value="C:nucleus"/>
    <property type="evidence" value="ECO:0007669"/>
    <property type="project" value="UniProtKB-SubCell"/>
</dbReference>
<dbReference type="InterPro" id="IPR000504">
    <property type="entry name" value="RRM_dom"/>
</dbReference>
<dbReference type="Gene3D" id="3.40.50.800">
    <property type="entry name" value="Anticodon-binding domain"/>
    <property type="match status" value="1"/>
</dbReference>
<evidence type="ECO:0000256" key="22">
    <source>
        <dbReference type="ARBA" id="ARBA00062881"/>
    </source>
</evidence>
<evidence type="ECO:0000256" key="1">
    <source>
        <dbReference type="ARBA" id="ARBA00004123"/>
    </source>
</evidence>
<dbReference type="SMART" id="SM00991">
    <property type="entry name" value="WHEP-TRS"/>
    <property type="match status" value="1"/>
</dbReference>
<evidence type="ECO:0000256" key="23">
    <source>
        <dbReference type="ARBA" id="ARBA00072228"/>
    </source>
</evidence>
<evidence type="ECO:0000256" key="21">
    <source>
        <dbReference type="ARBA" id="ARBA00047639"/>
    </source>
</evidence>